<dbReference type="HOGENOM" id="CLU_095322_0_1_6"/>
<dbReference type="eggNOG" id="COG2716">
    <property type="taxonomic scope" value="Bacteria"/>
</dbReference>
<dbReference type="Proteomes" id="UP000030341">
    <property type="component" value="Chromosome 1"/>
</dbReference>
<dbReference type="CDD" id="cd02116">
    <property type="entry name" value="ACT"/>
    <property type="match status" value="1"/>
</dbReference>
<dbReference type="GO" id="GO:0005737">
    <property type="term" value="C:cytoplasm"/>
    <property type="evidence" value="ECO:0007669"/>
    <property type="project" value="UniProtKB-SubCell"/>
</dbReference>
<dbReference type="KEGG" id="pseo:OM33_09495"/>
<dbReference type="FunFam" id="3.30.70.260:FF:000005">
    <property type="entry name" value="Glycine cleavage system transcriptional repressor"/>
    <property type="match status" value="1"/>
</dbReference>
<keyword evidence="1" id="KW-0678">Repressor</keyword>
<dbReference type="STRING" id="1348114.OM33_09495"/>
<reference evidence="3 4" key="1">
    <citation type="submission" date="2014-11" db="EMBL/GenBank/DDBJ databases">
        <title>Complete Genome Sequence of Pseudoalteromonas sp. Strain OCN003 Isolated from Kaneohe Bay, Oahu, Hawaii.</title>
        <authorList>
            <person name="Beurmann S."/>
            <person name="Videau P."/>
            <person name="Ushijima B."/>
            <person name="Smith A.M."/>
            <person name="Aeby G.S."/>
            <person name="Callahan S.M."/>
            <person name="Belcaid M."/>
        </authorList>
    </citation>
    <scope>NUCLEOTIDE SEQUENCE [LARGE SCALE GENOMIC DNA]</scope>
    <source>
        <strain evidence="3 4">OCN003</strain>
    </source>
</reference>
<dbReference type="InterPro" id="IPR016867">
    <property type="entry name" value="GcvR"/>
</dbReference>
<evidence type="ECO:0000259" key="2">
    <source>
        <dbReference type="PROSITE" id="PS51671"/>
    </source>
</evidence>
<feature type="domain" description="ACT" evidence="2">
    <location>
        <begin position="97"/>
        <end position="177"/>
    </location>
</feature>
<evidence type="ECO:0000313" key="3">
    <source>
        <dbReference type="EMBL" id="AIY65360.1"/>
    </source>
</evidence>
<name>A0A0A7EFA5_9GAMM</name>
<keyword evidence="4" id="KW-1185">Reference proteome</keyword>
<dbReference type="PROSITE" id="PS51671">
    <property type="entry name" value="ACT"/>
    <property type="match status" value="1"/>
</dbReference>
<dbReference type="AlphaFoldDB" id="A0A0A7EFA5"/>
<dbReference type="PIRSF" id="PIRSF028103">
    <property type="entry name" value="GcvR"/>
    <property type="match status" value="1"/>
</dbReference>
<dbReference type="InterPro" id="IPR045865">
    <property type="entry name" value="ACT-like_dom_sf"/>
</dbReference>
<dbReference type="EMBL" id="CP009888">
    <property type="protein sequence ID" value="AIY65360.1"/>
    <property type="molecule type" value="Genomic_DNA"/>
</dbReference>
<dbReference type="PANTHER" id="PTHR34875">
    <property type="entry name" value="UPF0237 PROTEIN MJ1558"/>
    <property type="match status" value="1"/>
</dbReference>
<dbReference type="Pfam" id="PF01842">
    <property type="entry name" value="ACT"/>
    <property type="match status" value="1"/>
</dbReference>
<protein>
    <recommendedName>
        <fullName evidence="1">Glycine cleavage system transcriptional repressor</fullName>
    </recommendedName>
</protein>
<dbReference type="OrthoDB" id="5814713at2"/>
<evidence type="ECO:0000256" key="1">
    <source>
        <dbReference type="PIRNR" id="PIRNR028103"/>
    </source>
</evidence>
<dbReference type="PANTHER" id="PTHR34875:SF5">
    <property type="entry name" value="GLYCINE CLEAVAGE SYSTEM TRANSCRIPTIONAL REPRESSOR"/>
    <property type="match status" value="1"/>
</dbReference>
<dbReference type="GO" id="GO:0006355">
    <property type="term" value="P:regulation of DNA-templated transcription"/>
    <property type="evidence" value="ECO:0007669"/>
    <property type="project" value="UniProtKB-UniRule"/>
</dbReference>
<evidence type="ECO:0000313" key="4">
    <source>
        <dbReference type="Proteomes" id="UP000030341"/>
    </source>
</evidence>
<comment type="subcellular location">
    <subcellularLocation>
        <location evidence="1">Cytoplasm</location>
    </subcellularLocation>
</comment>
<proteinExistence type="predicted"/>
<sequence>MTLNPGNQLVVTAIGEDRPGIVSELTKLVSETNCNIIDSRIAILGNEFTFIMLLEGDMAAISRVEYNIPTKSVELGLLTMMKRTSQHQEKQYKAGYKLTYHGPDTPGTLSKVTQLMADYQVNIAALKSDSLEQDGEMVMRSEIDINFSREVDEAEFKHQLEIIFSKSNVEHILKRIR</sequence>
<dbReference type="InterPro" id="IPR002912">
    <property type="entry name" value="ACT_dom"/>
</dbReference>
<dbReference type="SUPFAM" id="SSF55021">
    <property type="entry name" value="ACT-like"/>
    <property type="match status" value="2"/>
</dbReference>
<organism evidence="3 4">
    <name type="scientific">Pseudoalteromonas piratica</name>
    <dbReference type="NCBI Taxonomy" id="1348114"/>
    <lineage>
        <taxon>Bacteria</taxon>
        <taxon>Pseudomonadati</taxon>
        <taxon>Pseudomonadota</taxon>
        <taxon>Gammaproteobacteria</taxon>
        <taxon>Alteromonadales</taxon>
        <taxon>Pseudoalteromonadaceae</taxon>
        <taxon>Pseudoalteromonas</taxon>
    </lineage>
</organism>
<keyword evidence="1" id="KW-0963">Cytoplasm</keyword>
<keyword evidence="1" id="KW-0804">Transcription</keyword>
<dbReference type="RefSeq" id="WP_038641171.1">
    <property type="nucleotide sequence ID" value="NZ_CP009888.1"/>
</dbReference>
<accession>A0A0A7EFA5</accession>
<dbReference type="Gene3D" id="3.30.70.260">
    <property type="match status" value="2"/>
</dbReference>
<gene>
    <name evidence="3" type="ORF">OM33_09495</name>
</gene>
<dbReference type="InterPro" id="IPR050990">
    <property type="entry name" value="UPF0237/GcvR_regulator"/>
</dbReference>
<dbReference type="Pfam" id="PF13740">
    <property type="entry name" value="ACT_6"/>
    <property type="match status" value="1"/>
</dbReference>